<dbReference type="EMBL" id="HBGF01034766">
    <property type="protein sequence ID" value="CAD9132590.1"/>
    <property type="molecule type" value="Transcribed_RNA"/>
</dbReference>
<reference evidence="2" key="1">
    <citation type="submission" date="2021-01" db="EMBL/GenBank/DDBJ databases">
        <authorList>
            <person name="Corre E."/>
            <person name="Pelletier E."/>
            <person name="Niang G."/>
            <person name="Scheremetjew M."/>
            <person name="Finn R."/>
            <person name="Kale V."/>
            <person name="Holt S."/>
            <person name="Cochrane G."/>
            <person name="Meng A."/>
            <person name="Brown T."/>
            <person name="Cohen L."/>
        </authorList>
    </citation>
    <scope>NUCLEOTIDE SEQUENCE</scope>
    <source>
        <strain evidence="2">CCAP 1951/1</strain>
    </source>
</reference>
<gene>
    <name evidence="2" type="ORF">NDES1114_LOCUS23304</name>
</gene>
<feature type="compositionally biased region" description="Polar residues" evidence="1">
    <location>
        <begin position="1"/>
        <end position="13"/>
    </location>
</feature>
<evidence type="ECO:0000313" key="2">
    <source>
        <dbReference type="EMBL" id="CAD9132590.1"/>
    </source>
</evidence>
<organism evidence="2">
    <name type="scientific">Neobodo designis</name>
    <name type="common">Flagellated protozoan</name>
    <name type="synonym">Bodo designis</name>
    <dbReference type="NCBI Taxonomy" id="312471"/>
    <lineage>
        <taxon>Eukaryota</taxon>
        <taxon>Discoba</taxon>
        <taxon>Euglenozoa</taxon>
        <taxon>Kinetoplastea</taxon>
        <taxon>Metakinetoplastina</taxon>
        <taxon>Neobodonida</taxon>
        <taxon>Neobodo</taxon>
    </lineage>
</organism>
<feature type="compositionally biased region" description="Low complexity" evidence="1">
    <location>
        <begin position="23"/>
        <end position="41"/>
    </location>
</feature>
<dbReference type="AlphaFoldDB" id="A0A7S1MKZ1"/>
<evidence type="ECO:0000256" key="1">
    <source>
        <dbReference type="SAM" id="MobiDB-lite"/>
    </source>
</evidence>
<feature type="region of interest" description="Disordered" evidence="1">
    <location>
        <begin position="1"/>
        <end position="75"/>
    </location>
</feature>
<proteinExistence type="predicted"/>
<sequence>MSATFNNVPTGPTSFREPHGPYSSARSETSTVSVSTVRTGVQGMLPVRRRGGGADDGGDNEFEPVRGGGGGGYTPYAKQRARKLKSKQLRRQLLELLRALGTAAALCQALRLPPPTAHNLEEWIRASVLSPSQLNATQQLTDRIARAVQQHCDAKELRVAGSTARLTVNNDKIDVDLAFYCPNAAAIKSLQQLLGKELAADVAWHRQQPSNHVRPSDGALSHRIFAHIVHKSCPHLPADVALFTNKADFDAQGEVLNDLRSRQHVYPLSRNLAVAMKGVLRGFGAFANKELGMQAHAPGMMIELAALSVAQRYNDVRDVTPAMLARGMRAFEKPPQTLTQTYKHPAFDFKLDAQPVKDLRFLAGQLAHAYETA</sequence>
<protein>
    <submittedName>
        <fullName evidence="2">Uncharacterized protein</fullName>
    </submittedName>
</protein>
<accession>A0A7S1MKZ1</accession>
<name>A0A7S1MKZ1_NEODS</name>